<dbReference type="SUPFAM" id="SSF102645">
    <property type="entry name" value="CoaB-like"/>
    <property type="match status" value="1"/>
</dbReference>
<comment type="pathway">
    <text evidence="3 4">Cofactor biosynthesis; coenzyme A biosynthesis; CoA from (R)-pantothenate: step 3/5.</text>
</comment>
<dbReference type="EMBL" id="JAACAK010000067">
    <property type="protein sequence ID" value="NIR75180.1"/>
    <property type="molecule type" value="Genomic_DNA"/>
</dbReference>
<keyword evidence="3" id="KW-0479">Metal-binding</keyword>
<accession>A0AAE5CC37</accession>
<comment type="catalytic activity">
    <reaction evidence="3 4">
        <text>(R)-4'-phosphopantothenate + L-cysteine + CTP = N-[(R)-4-phosphopantothenoyl]-L-cysteine + CMP + diphosphate + H(+)</text>
        <dbReference type="Rhea" id="RHEA:19397"/>
        <dbReference type="ChEBI" id="CHEBI:10986"/>
        <dbReference type="ChEBI" id="CHEBI:15378"/>
        <dbReference type="ChEBI" id="CHEBI:33019"/>
        <dbReference type="ChEBI" id="CHEBI:35235"/>
        <dbReference type="ChEBI" id="CHEBI:37563"/>
        <dbReference type="ChEBI" id="CHEBI:59458"/>
        <dbReference type="ChEBI" id="CHEBI:60377"/>
        <dbReference type="EC" id="6.3.2.5"/>
    </reaction>
</comment>
<comment type="caution">
    <text evidence="3">Lacks conserved residue(s) required for the propagation of feature annotation.</text>
</comment>
<dbReference type="GO" id="GO:0004632">
    <property type="term" value="F:phosphopantothenate--cysteine ligase activity"/>
    <property type="evidence" value="ECO:0007669"/>
    <property type="project" value="UniProtKB-UniRule"/>
</dbReference>
<evidence type="ECO:0000256" key="2">
    <source>
        <dbReference type="ARBA" id="ARBA00023239"/>
    </source>
</evidence>
<dbReference type="AlphaFoldDB" id="A0AAE5CC37"/>
<sequence>MRPFDARRVLIGVAGGIAAYKTVELARRLRQKGAEVQIILTENGARFVGPTTFEAVTARPVRQSMWEKNALDHIALGAWADAIVVAPATANLLAKLANGLANDMLSSTLLAAPRRSILAPAMNTRMYEHPATQRNLERLREDGHVIVGPAYGELAEGEEGWGRMVEPEMLLAHVGRALEWKTRWRDKKVVVTAGPTWEPVDTVRFLGNRSSGRMGQAIAAAAWRRGADVVLINGPGHAATPPELDNVHLVESTEQMAEAVNESAADADAIFMVAAVADYRPARPEDRKIRRSEGLTSIEVEPTADVMAAAAKRARAECVKVAFAVESGEDAVESAKRKLREKGAHLVALNDPSQPGAAFDVDTNRVSIIDAQGGVEELPLLLKTEVADELLDRAEGFLPGD</sequence>
<dbReference type="GO" id="GO:0071513">
    <property type="term" value="C:phosphopantothenoylcysteine decarboxylase complex"/>
    <property type="evidence" value="ECO:0007669"/>
    <property type="project" value="TreeGrafter"/>
</dbReference>
<dbReference type="Gene3D" id="3.40.50.10300">
    <property type="entry name" value="CoaB-like"/>
    <property type="match status" value="1"/>
</dbReference>
<comment type="similarity">
    <text evidence="3 4">In the C-terminal section; belongs to the PPC synthetase family.</text>
</comment>
<dbReference type="PANTHER" id="PTHR14359">
    <property type="entry name" value="HOMO-OLIGOMERIC FLAVIN CONTAINING CYS DECARBOXYLASE FAMILY"/>
    <property type="match status" value="1"/>
</dbReference>
<comment type="similarity">
    <text evidence="3 4">In the N-terminal section; belongs to the HFCD (homo-oligomeric flavin containing Cys decarboxylase) superfamily.</text>
</comment>
<keyword evidence="3 4" id="KW-0436">Ligase</keyword>
<keyword evidence="2 3" id="KW-0456">Lyase</keyword>
<organism evidence="7 8">
    <name type="scientific">Candidatus Kutchimonas denitrificans</name>
    <dbReference type="NCBI Taxonomy" id="3056748"/>
    <lineage>
        <taxon>Bacteria</taxon>
        <taxon>Pseudomonadati</taxon>
        <taxon>Gemmatimonadota</taxon>
        <taxon>Gemmatimonadia</taxon>
        <taxon>Candidatus Palauibacterales</taxon>
        <taxon>Candidatus Palauibacteraceae</taxon>
        <taxon>Candidatus Kutchimonas</taxon>
    </lineage>
</organism>
<comment type="caution">
    <text evidence="7">The sequence shown here is derived from an EMBL/GenBank/DDBJ whole genome shotgun (WGS) entry which is preliminary data.</text>
</comment>
<dbReference type="GO" id="GO:0015937">
    <property type="term" value="P:coenzyme A biosynthetic process"/>
    <property type="evidence" value="ECO:0007669"/>
    <property type="project" value="UniProtKB-UniRule"/>
</dbReference>
<evidence type="ECO:0000259" key="5">
    <source>
        <dbReference type="Pfam" id="PF02441"/>
    </source>
</evidence>
<feature type="binding site" evidence="3">
    <location>
        <position position="278"/>
    </location>
    <ligand>
        <name>CTP</name>
        <dbReference type="ChEBI" id="CHEBI:37563"/>
    </ligand>
</feature>
<dbReference type="PANTHER" id="PTHR14359:SF6">
    <property type="entry name" value="PHOSPHOPANTOTHENOYLCYSTEINE DECARBOXYLASE"/>
    <property type="match status" value="1"/>
</dbReference>
<protein>
    <recommendedName>
        <fullName evidence="3">Coenzyme A biosynthesis bifunctional protein CoaBC</fullName>
    </recommendedName>
    <alternativeName>
        <fullName evidence="3">DNA/pantothenate metabolism flavoprotein</fullName>
    </alternativeName>
    <alternativeName>
        <fullName evidence="3">Phosphopantothenoylcysteine synthetase/decarboxylase</fullName>
        <shortName evidence="3">PPCS-PPCDC</shortName>
    </alternativeName>
    <domain>
        <recommendedName>
            <fullName evidence="3">Phosphopantothenoylcysteine decarboxylase</fullName>
            <shortName evidence="3">PPC decarboxylase</shortName>
            <shortName evidence="3">PPC-DC</shortName>
            <ecNumber evidence="3">4.1.1.36</ecNumber>
        </recommendedName>
        <alternativeName>
            <fullName evidence="3">CoaC</fullName>
        </alternativeName>
    </domain>
    <domain>
        <recommendedName>
            <fullName evidence="3">Phosphopantothenate--cysteine ligase</fullName>
            <ecNumber evidence="3">6.3.2.5</ecNumber>
        </recommendedName>
        <alternativeName>
            <fullName evidence="3">CoaB</fullName>
        </alternativeName>
        <alternativeName>
            <fullName evidence="3">Phosphopantothenoylcysteine synthetase</fullName>
            <shortName evidence="3">PPC synthetase</shortName>
            <shortName evidence="3">PPC-S</shortName>
        </alternativeName>
    </domain>
</protein>
<dbReference type="InterPro" id="IPR003382">
    <property type="entry name" value="Flavoprotein"/>
</dbReference>
<keyword evidence="3" id="KW-0511">Multifunctional enzyme</keyword>
<dbReference type="Pfam" id="PF04127">
    <property type="entry name" value="DFP"/>
    <property type="match status" value="1"/>
</dbReference>
<evidence type="ECO:0000256" key="1">
    <source>
        <dbReference type="ARBA" id="ARBA00022793"/>
    </source>
</evidence>
<dbReference type="GO" id="GO:0015941">
    <property type="term" value="P:pantothenate catabolic process"/>
    <property type="evidence" value="ECO:0007669"/>
    <property type="project" value="InterPro"/>
</dbReference>
<feature type="binding site" evidence="3">
    <location>
        <position position="323"/>
    </location>
    <ligand>
        <name>CTP</name>
        <dbReference type="ChEBI" id="CHEBI:37563"/>
    </ligand>
</feature>
<comment type="function">
    <text evidence="3">Catalyzes two sequential steps in the biosynthesis of coenzyme A. In the first step cysteine is conjugated to 4'-phosphopantothenate to form 4-phosphopantothenoylcysteine. In the second step the latter compound is decarboxylated to form 4'-phosphopantotheine.</text>
</comment>
<proteinExistence type="inferred from homology"/>
<dbReference type="Pfam" id="PF02441">
    <property type="entry name" value="Flavoprotein"/>
    <property type="match status" value="1"/>
</dbReference>
<feature type="region of interest" description="Phosphopantothenate--cysteine ligase" evidence="3">
    <location>
        <begin position="189"/>
        <end position="401"/>
    </location>
</feature>
<keyword evidence="3" id="KW-0460">Magnesium</keyword>
<dbReference type="EC" id="6.3.2.5" evidence="3"/>
<keyword evidence="1 3" id="KW-0210">Decarboxylase</keyword>
<comment type="function">
    <text evidence="4">Catalyzes two steps in the biosynthesis of coenzyme A. In the first step cysteine is conjugated to 4'-phosphopantothenate to form 4-phosphopantothenoylcysteine, in the latter compound is decarboxylated to form 4'-phosphopantotheine.</text>
</comment>
<dbReference type="GO" id="GO:0046872">
    <property type="term" value="F:metal ion binding"/>
    <property type="evidence" value="ECO:0007669"/>
    <property type="project" value="UniProtKB-KW"/>
</dbReference>
<keyword evidence="3 4" id="KW-0288">FMN</keyword>
<dbReference type="HAMAP" id="MF_02225">
    <property type="entry name" value="CoaBC"/>
    <property type="match status" value="1"/>
</dbReference>
<keyword evidence="3 4" id="KW-0285">Flavoprotein</keyword>
<dbReference type="InterPro" id="IPR007085">
    <property type="entry name" value="DNA/pantothenate-metab_flavo_C"/>
</dbReference>
<feature type="binding site" evidence="3">
    <location>
        <position position="288"/>
    </location>
    <ligand>
        <name>CTP</name>
        <dbReference type="ChEBI" id="CHEBI:37563"/>
    </ligand>
</feature>
<dbReference type="EC" id="4.1.1.36" evidence="3"/>
<feature type="region of interest" description="Phosphopantothenoylcysteine decarboxylase" evidence="3">
    <location>
        <begin position="1"/>
        <end position="188"/>
    </location>
</feature>
<dbReference type="InterPro" id="IPR005252">
    <property type="entry name" value="CoaBC"/>
</dbReference>
<dbReference type="GO" id="GO:0004633">
    <property type="term" value="F:phosphopantothenoylcysteine decarboxylase activity"/>
    <property type="evidence" value="ECO:0007669"/>
    <property type="project" value="UniProtKB-UniRule"/>
</dbReference>
<evidence type="ECO:0000259" key="6">
    <source>
        <dbReference type="Pfam" id="PF04127"/>
    </source>
</evidence>
<evidence type="ECO:0000313" key="7">
    <source>
        <dbReference type="EMBL" id="NIR75180.1"/>
    </source>
</evidence>
<dbReference type="Proteomes" id="UP000702544">
    <property type="component" value="Unassembled WGS sequence"/>
</dbReference>
<evidence type="ECO:0000313" key="8">
    <source>
        <dbReference type="Proteomes" id="UP000702544"/>
    </source>
</evidence>
<dbReference type="InterPro" id="IPR035929">
    <property type="entry name" value="CoaB-like_sf"/>
</dbReference>
<feature type="binding site" evidence="3">
    <location>
        <position position="342"/>
    </location>
    <ligand>
        <name>CTP</name>
        <dbReference type="ChEBI" id="CHEBI:37563"/>
    </ligand>
</feature>
<feature type="binding site" evidence="3">
    <location>
        <position position="338"/>
    </location>
    <ligand>
        <name>CTP</name>
        <dbReference type="ChEBI" id="CHEBI:37563"/>
    </ligand>
</feature>
<dbReference type="Gene3D" id="3.40.50.1950">
    <property type="entry name" value="Flavin prenyltransferase-like"/>
    <property type="match status" value="1"/>
</dbReference>
<feature type="domain" description="DNA/pantothenate metabolism flavoprotein C-terminal" evidence="6">
    <location>
        <begin position="185"/>
        <end position="394"/>
    </location>
</feature>
<dbReference type="NCBIfam" id="TIGR00521">
    <property type="entry name" value="coaBC_dfp"/>
    <property type="match status" value="1"/>
</dbReference>
<gene>
    <name evidence="3 7" type="primary">coaBC</name>
    <name evidence="7" type="ORF">GWO12_08725</name>
</gene>
<dbReference type="InterPro" id="IPR036551">
    <property type="entry name" value="Flavin_trans-like"/>
</dbReference>
<comment type="cofactor">
    <cofactor evidence="3">
        <name>Mg(2+)</name>
        <dbReference type="ChEBI" id="CHEBI:18420"/>
    </cofactor>
</comment>
<dbReference type="SUPFAM" id="SSF52507">
    <property type="entry name" value="Homo-oligomeric flavin-containing Cys decarboxylases, HFCD"/>
    <property type="match status" value="1"/>
</dbReference>
<feature type="domain" description="Flavoprotein" evidence="5">
    <location>
        <begin position="8"/>
        <end position="166"/>
    </location>
</feature>
<reference evidence="7 8" key="1">
    <citation type="submission" date="2020-01" db="EMBL/GenBank/DDBJ databases">
        <title>Genomes assembled from Gulf of Kutch pelagic sediment metagenomes.</title>
        <authorList>
            <person name="Chandrashekar M."/>
            <person name="Mahajan M.S."/>
            <person name="Dave K.J."/>
            <person name="Vatsa P."/>
            <person name="Nathani N.M."/>
        </authorList>
    </citation>
    <scope>NUCLEOTIDE SEQUENCE [LARGE SCALE GENOMIC DNA]</scope>
    <source>
        <strain evidence="7">KS3-K002</strain>
    </source>
</reference>
<comment type="cofactor">
    <cofactor evidence="3">
        <name>FMN</name>
        <dbReference type="ChEBI" id="CHEBI:58210"/>
    </cofactor>
    <text evidence="3">Binds 1 FMN per subunit.</text>
</comment>
<comment type="pathway">
    <text evidence="3 4">Cofactor biosynthesis; coenzyme A biosynthesis; CoA from (R)-pantothenate: step 2/5.</text>
</comment>
<dbReference type="GO" id="GO:0010181">
    <property type="term" value="F:FMN binding"/>
    <property type="evidence" value="ECO:0007669"/>
    <property type="project" value="UniProtKB-UniRule"/>
</dbReference>
<comment type="catalytic activity">
    <reaction evidence="3 4">
        <text>N-[(R)-4-phosphopantothenoyl]-L-cysteine + H(+) = (R)-4'-phosphopantetheine + CO2</text>
        <dbReference type="Rhea" id="RHEA:16793"/>
        <dbReference type="ChEBI" id="CHEBI:15378"/>
        <dbReference type="ChEBI" id="CHEBI:16526"/>
        <dbReference type="ChEBI" id="CHEBI:59458"/>
        <dbReference type="ChEBI" id="CHEBI:61723"/>
        <dbReference type="EC" id="4.1.1.36"/>
    </reaction>
</comment>
<evidence type="ECO:0000256" key="4">
    <source>
        <dbReference type="RuleBase" id="RU364078"/>
    </source>
</evidence>
<name>A0AAE5CC37_9BACT</name>
<evidence type="ECO:0000256" key="3">
    <source>
        <dbReference type="HAMAP-Rule" id="MF_02225"/>
    </source>
</evidence>